<evidence type="ECO:0000256" key="3">
    <source>
        <dbReference type="ARBA" id="ARBA00022896"/>
    </source>
</evidence>
<keyword evidence="5" id="KW-0560">Oxidoreductase</keyword>
<comment type="caution">
    <text evidence="7">The sequence shown here is derived from an EMBL/GenBank/DDBJ whole genome shotgun (WGS) entry which is preliminary data.</text>
</comment>
<evidence type="ECO:0000259" key="6">
    <source>
        <dbReference type="PROSITE" id="PS51471"/>
    </source>
</evidence>
<dbReference type="Pfam" id="PF14226">
    <property type="entry name" value="DIOX_N"/>
    <property type="match status" value="1"/>
</dbReference>
<dbReference type="GO" id="GO:0016491">
    <property type="term" value="F:oxidoreductase activity"/>
    <property type="evidence" value="ECO:0007669"/>
    <property type="project" value="UniProtKB-KW"/>
</dbReference>
<dbReference type="InterPro" id="IPR027443">
    <property type="entry name" value="IPNS-like_sf"/>
</dbReference>
<organism evidence="7 8">
    <name type="scientific">Lithocarpus litseifolius</name>
    <dbReference type="NCBI Taxonomy" id="425828"/>
    <lineage>
        <taxon>Eukaryota</taxon>
        <taxon>Viridiplantae</taxon>
        <taxon>Streptophyta</taxon>
        <taxon>Embryophyta</taxon>
        <taxon>Tracheophyta</taxon>
        <taxon>Spermatophyta</taxon>
        <taxon>Magnoliopsida</taxon>
        <taxon>eudicotyledons</taxon>
        <taxon>Gunneridae</taxon>
        <taxon>Pentapetalae</taxon>
        <taxon>rosids</taxon>
        <taxon>fabids</taxon>
        <taxon>Fagales</taxon>
        <taxon>Fagaceae</taxon>
        <taxon>Lithocarpus</taxon>
    </lineage>
</organism>
<dbReference type="GO" id="GO:0046872">
    <property type="term" value="F:metal ion binding"/>
    <property type="evidence" value="ECO:0007669"/>
    <property type="project" value="UniProtKB-KW"/>
</dbReference>
<dbReference type="GO" id="GO:0031418">
    <property type="term" value="F:L-ascorbic acid binding"/>
    <property type="evidence" value="ECO:0007669"/>
    <property type="project" value="UniProtKB-KW"/>
</dbReference>
<keyword evidence="3" id="KW-0847">Vitamin C</keyword>
<dbReference type="InterPro" id="IPR005123">
    <property type="entry name" value="Oxoglu/Fe-dep_dioxygenase_dom"/>
</dbReference>
<keyword evidence="4 5" id="KW-0408">Iron</keyword>
<sequence>MKVLINSLLQPELLSYLNMEMTPYQLSNNTPLTLSPNFILPEDKRPDLSEVLPSDSIPIIDLNDRDIDDGQGPSPLVSKISQACEEYGFFQIINHGVPKELCQKLLAVVTEFFQLPPEERAQYLTKDHSKQVKVFNYYQKYEGIGKVTMWSETFSHPWHSTEDFAHLLPTNPPQYREVFAEYARAIGVLFDRLLSLISQGLGLDKDCLKRRIGEKPGLNTQANYYPACPDPELTMGMPDHNDLGSITVLLQVEGVTGLQVIKDGKWLTVDPVPDAFVINLADQTQVLSNGKFKSVEHRAVTNKFLPRLSLGMFYNPNYDTVIGPIEDLIDEEHPSKYRKYSFKEYMEEFYRQQGKRRRVKEAFELQR</sequence>
<dbReference type="EMBL" id="JAZDWU010000004">
    <property type="protein sequence ID" value="KAL0004335.1"/>
    <property type="molecule type" value="Genomic_DNA"/>
</dbReference>
<dbReference type="Pfam" id="PF03171">
    <property type="entry name" value="2OG-FeII_Oxy"/>
    <property type="match status" value="1"/>
</dbReference>
<comment type="similarity">
    <text evidence="1 5">Belongs to the iron/ascorbate-dependent oxidoreductase family.</text>
</comment>
<dbReference type="Proteomes" id="UP001459277">
    <property type="component" value="Unassembled WGS sequence"/>
</dbReference>
<evidence type="ECO:0000256" key="1">
    <source>
        <dbReference type="ARBA" id="ARBA00008056"/>
    </source>
</evidence>
<keyword evidence="8" id="KW-1185">Reference proteome</keyword>
<feature type="domain" description="Fe2OG dioxygenase" evidence="6">
    <location>
        <begin position="216"/>
        <end position="316"/>
    </location>
</feature>
<dbReference type="InterPro" id="IPR044861">
    <property type="entry name" value="IPNS-like_FE2OG_OXY"/>
</dbReference>
<dbReference type="AlphaFoldDB" id="A0AAW2D199"/>
<accession>A0AAW2D199</accession>
<dbReference type="PANTHER" id="PTHR47991">
    <property type="entry name" value="OXOGLUTARATE/IRON-DEPENDENT DIOXYGENASE"/>
    <property type="match status" value="1"/>
</dbReference>
<protein>
    <recommendedName>
        <fullName evidence="6">Fe2OG dioxygenase domain-containing protein</fullName>
    </recommendedName>
</protein>
<evidence type="ECO:0000256" key="2">
    <source>
        <dbReference type="ARBA" id="ARBA00022723"/>
    </source>
</evidence>
<evidence type="ECO:0000256" key="4">
    <source>
        <dbReference type="ARBA" id="ARBA00023004"/>
    </source>
</evidence>
<dbReference type="Gene3D" id="2.60.120.330">
    <property type="entry name" value="B-lactam Antibiotic, Isopenicillin N Synthase, Chain"/>
    <property type="match status" value="1"/>
</dbReference>
<evidence type="ECO:0000313" key="8">
    <source>
        <dbReference type="Proteomes" id="UP001459277"/>
    </source>
</evidence>
<reference evidence="7 8" key="1">
    <citation type="submission" date="2024-01" db="EMBL/GenBank/DDBJ databases">
        <title>A telomere-to-telomere, gap-free genome of sweet tea (Lithocarpus litseifolius).</title>
        <authorList>
            <person name="Zhou J."/>
        </authorList>
    </citation>
    <scope>NUCLEOTIDE SEQUENCE [LARGE SCALE GENOMIC DNA]</scope>
    <source>
        <strain evidence="7">Zhou-2022a</strain>
        <tissue evidence="7">Leaf</tissue>
    </source>
</reference>
<gene>
    <name evidence="7" type="ORF">SO802_011896</name>
</gene>
<dbReference type="InterPro" id="IPR026992">
    <property type="entry name" value="DIOX_N"/>
</dbReference>
<proteinExistence type="inferred from homology"/>
<evidence type="ECO:0000256" key="5">
    <source>
        <dbReference type="RuleBase" id="RU003682"/>
    </source>
</evidence>
<dbReference type="PROSITE" id="PS51471">
    <property type="entry name" value="FE2OG_OXY"/>
    <property type="match status" value="1"/>
</dbReference>
<keyword evidence="2 5" id="KW-0479">Metal-binding</keyword>
<dbReference type="InterPro" id="IPR050295">
    <property type="entry name" value="Plant_2OG-oxidoreductases"/>
</dbReference>
<dbReference type="SUPFAM" id="SSF51197">
    <property type="entry name" value="Clavaminate synthase-like"/>
    <property type="match status" value="1"/>
</dbReference>
<evidence type="ECO:0000313" key="7">
    <source>
        <dbReference type="EMBL" id="KAL0004335.1"/>
    </source>
</evidence>
<name>A0AAW2D199_9ROSI</name>